<proteinExistence type="predicted"/>
<evidence type="ECO:0000313" key="2">
    <source>
        <dbReference type="EMBL" id="KAB1141120.1"/>
    </source>
</evidence>
<gene>
    <name evidence="2" type="ORF">F7R91_33440</name>
</gene>
<dbReference type="EMBL" id="VZRB01000034">
    <property type="protein sequence ID" value="KAB1141120.1"/>
    <property type="molecule type" value="Genomic_DNA"/>
</dbReference>
<reference evidence="2 3" key="1">
    <citation type="submission" date="2019-09" db="EMBL/GenBank/DDBJ databases">
        <title>Screening of Novel Bioactive Compounds from Soil-Associated.</title>
        <authorList>
            <person name="Zhao S."/>
        </authorList>
    </citation>
    <scope>NUCLEOTIDE SEQUENCE [LARGE SCALE GENOMIC DNA]</scope>
    <source>
        <strain evidence="2 3">HIT-DPA4</strain>
    </source>
</reference>
<feature type="region of interest" description="Disordered" evidence="1">
    <location>
        <begin position="1"/>
        <end position="21"/>
    </location>
</feature>
<evidence type="ECO:0000256" key="1">
    <source>
        <dbReference type="SAM" id="MobiDB-lite"/>
    </source>
</evidence>
<sequence>MSTLDENGIATGVPTTPDQRSQITWNSEGAVDITFKASGQSAGVFTSLADAQAGALVAFSRGNSVLVAFRDLVECRLPSQPVLATTLIRRYWAGTWPRDWCVVSHLVTARSGTILVAGEKGSVVELAANASAAMAPTTLVDIAAHVGVTRSSGLALELLGEHITPFFRVLRLRRRFLRGIDAVYGDRLGLRTASGRQAEVPADILEEVQDTPEVALESPIQPIPEI</sequence>
<protein>
    <submittedName>
        <fullName evidence="2">Uncharacterized protein</fullName>
    </submittedName>
</protein>
<evidence type="ECO:0000313" key="3">
    <source>
        <dbReference type="Proteomes" id="UP000442707"/>
    </source>
</evidence>
<dbReference type="RefSeq" id="WP_150955692.1">
    <property type="nucleotide sequence ID" value="NZ_VZRB01000034.1"/>
</dbReference>
<comment type="caution">
    <text evidence="2">The sequence shown here is derived from an EMBL/GenBank/DDBJ whole genome shotgun (WGS) entry which is preliminary data.</text>
</comment>
<keyword evidence="3" id="KW-1185">Reference proteome</keyword>
<dbReference type="Proteomes" id="UP000442707">
    <property type="component" value="Unassembled WGS sequence"/>
</dbReference>
<name>A0A6H9UQT8_9ACTN</name>
<organism evidence="2 3">
    <name type="scientific">Streptomyces luteolifulvus</name>
    <dbReference type="NCBI Taxonomy" id="2615112"/>
    <lineage>
        <taxon>Bacteria</taxon>
        <taxon>Bacillati</taxon>
        <taxon>Actinomycetota</taxon>
        <taxon>Actinomycetes</taxon>
        <taxon>Kitasatosporales</taxon>
        <taxon>Streptomycetaceae</taxon>
        <taxon>Streptomyces</taxon>
    </lineage>
</organism>
<accession>A0A6H9UQT8</accession>
<dbReference type="AlphaFoldDB" id="A0A6H9UQT8"/>